<sequence>MRGGFPLGAALTAEALEAPHAALRTLREREPVSWVPALGGWLVTRRDLALAVMRDPAAFTVDDPRFTTARVVGPSMLSLDGAEHQRHRAAFARPFRRDEVLRRFSDPVAAEADRLIDGFGHAGAVELRRAFAGPLATAVVVHALGLHGADTAAVAAWYESIVAEVTALSGGGAGSDDGRAAVARLSAAVGQALDADAASLVGDAAAEDTGLARDEVIANAAVLLFGGIETTEGMIANAVLHLLAHPGELARVRAEPALLVNAIEESLRLEPAAARVDRYATRDVRLGDASISARDLVVVSVTAANRDPATFPDPDAFDAGRENARRHLAFAAGPHVCVAMHLARLEAHTGVERLLARLPGLRLDPAAADMEPRGLVFRKPPALRVRWDPG</sequence>
<dbReference type="GO" id="GO:0020037">
    <property type="term" value="F:heme binding"/>
    <property type="evidence" value="ECO:0007669"/>
    <property type="project" value="InterPro"/>
</dbReference>
<gene>
    <name evidence="2" type="ORF">AVDCRST_MAG30-1009</name>
</gene>
<dbReference type="PRINTS" id="PR00359">
    <property type="entry name" value="BP450"/>
</dbReference>
<dbReference type="GO" id="GO:0016705">
    <property type="term" value="F:oxidoreductase activity, acting on paired donors, with incorporation or reduction of molecular oxygen"/>
    <property type="evidence" value="ECO:0007669"/>
    <property type="project" value="InterPro"/>
</dbReference>
<dbReference type="GO" id="GO:0004497">
    <property type="term" value="F:monooxygenase activity"/>
    <property type="evidence" value="ECO:0007669"/>
    <property type="project" value="InterPro"/>
</dbReference>
<dbReference type="InterPro" id="IPR002397">
    <property type="entry name" value="Cyt_P450_B"/>
</dbReference>
<dbReference type="PRINTS" id="PR00385">
    <property type="entry name" value="P450"/>
</dbReference>
<dbReference type="SUPFAM" id="SSF48264">
    <property type="entry name" value="Cytochrome P450"/>
    <property type="match status" value="1"/>
</dbReference>
<evidence type="ECO:0000313" key="2">
    <source>
        <dbReference type="EMBL" id="CAA9484581.1"/>
    </source>
</evidence>
<dbReference type="Pfam" id="PF00067">
    <property type="entry name" value="p450"/>
    <property type="match status" value="1"/>
</dbReference>
<dbReference type="PANTHER" id="PTHR46696:SF1">
    <property type="entry name" value="CYTOCHROME P450 YJIB-RELATED"/>
    <property type="match status" value="1"/>
</dbReference>
<dbReference type="PANTHER" id="PTHR46696">
    <property type="entry name" value="P450, PUTATIVE (EUROFUNG)-RELATED"/>
    <property type="match status" value="1"/>
</dbReference>
<proteinExistence type="inferred from homology"/>
<evidence type="ECO:0000256" key="1">
    <source>
        <dbReference type="ARBA" id="ARBA00010617"/>
    </source>
</evidence>
<dbReference type="GO" id="GO:0005506">
    <property type="term" value="F:iron ion binding"/>
    <property type="evidence" value="ECO:0007669"/>
    <property type="project" value="InterPro"/>
</dbReference>
<dbReference type="InterPro" id="IPR001128">
    <property type="entry name" value="Cyt_P450"/>
</dbReference>
<name>A0A6J4RXT0_9ACTN</name>
<organism evidence="2">
    <name type="scientific">uncultured Solirubrobacteraceae bacterium</name>
    <dbReference type="NCBI Taxonomy" id="1162706"/>
    <lineage>
        <taxon>Bacteria</taxon>
        <taxon>Bacillati</taxon>
        <taxon>Actinomycetota</taxon>
        <taxon>Thermoleophilia</taxon>
        <taxon>Solirubrobacterales</taxon>
        <taxon>Solirubrobacteraceae</taxon>
        <taxon>environmental samples</taxon>
    </lineage>
</organism>
<dbReference type="AlphaFoldDB" id="A0A6J4RXT0"/>
<accession>A0A6J4RXT0</accession>
<comment type="similarity">
    <text evidence="1">Belongs to the cytochrome P450 family.</text>
</comment>
<dbReference type="EMBL" id="CADCVS010000166">
    <property type="protein sequence ID" value="CAA9484581.1"/>
    <property type="molecule type" value="Genomic_DNA"/>
</dbReference>
<dbReference type="Gene3D" id="1.10.630.10">
    <property type="entry name" value="Cytochrome P450"/>
    <property type="match status" value="1"/>
</dbReference>
<reference evidence="2" key="1">
    <citation type="submission" date="2020-02" db="EMBL/GenBank/DDBJ databases">
        <authorList>
            <person name="Meier V. D."/>
        </authorList>
    </citation>
    <scope>NUCLEOTIDE SEQUENCE</scope>
    <source>
        <strain evidence="2">AVDCRST_MAG30</strain>
    </source>
</reference>
<dbReference type="InterPro" id="IPR036396">
    <property type="entry name" value="Cyt_P450_sf"/>
</dbReference>
<protein>
    <submittedName>
        <fullName evidence="2">Putative cytochrome P450 hydroxylase</fullName>
    </submittedName>
</protein>